<gene>
    <name evidence="2" type="ORF">YBN1229_v1_0032</name>
</gene>
<dbReference type="PANTHER" id="PTHR11006:SF4">
    <property type="entry name" value="PROTEIN ARGININE N-METHYLTRANSFERASE 7"/>
    <property type="match status" value="1"/>
</dbReference>
<protein>
    <submittedName>
        <fullName evidence="2">Ribonucleotide-diphosphate reductase subunit beta</fullName>
    </submittedName>
</protein>
<sequence length="312" mass="34615">MRIEYHRTLIADTVRNVAFHRALKALIEPGETVVADIGAGTGLLGVMAAQLGAKEIFLYEVGEVASVAERTIARSGFDNCHLMPCHSTEMYDPPKVDLIVSETLGNYAFEEDIIATLNDARRRFLKKGGKIIPRAISQFVQPVIGARLHRELTVWGETGKRFGLDLTDAQLMSLNNVYVRRLRESELLEGGQRQWDHVDLSKHNSANRSGEASWSVSKESTVYGFAVWWQAELIEGVSISTGPGAAKTHWEQLYFPLERPLEVPAKAQLKFAIGSKTSPQAGTHLKWQADVLSGTGSRLDRVTMDLDRGYLP</sequence>
<evidence type="ECO:0000259" key="1">
    <source>
        <dbReference type="Pfam" id="PF17286"/>
    </source>
</evidence>
<accession>A0A0D6J9E1</accession>
<dbReference type="Proteomes" id="UP000033187">
    <property type="component" value="Chromosome 1"/>
</dbReference>
<feature type="domain" description="PRMT5 oligomerisation" evidence="1">
    <location>
        <begin position="138"/>
        <end position="278"/>
    </location>
</feature>
<dbReference type="GO" id="GO:0016274">
    <property type="term" value="F:protein-arginine N-methyltransferase activity"/>
    <property type="evidence" value="ECO:0007669"/>
    <property type="project" value="InterPro"/>
</dbReference>
<dbReference type="Gene3D" id="3.40.50.150">
    <property type="entry name" value="Vaccinia Virus protein VP39"/>
    <property type="match status" value="1"/>
</dbReference>
<dbReference type="GO" id="GO:0042054">
    <property type="term" value="F:histone methyltransferase activity"/>
    <property type="evidence" value="ECO:0007669"/>
    <property type="project" value="TreeGrafter"/>
</dbReference>
<dbReference type="SUPFAM" id="SSF53335">
    <property type="entry name" value="S-adenosyl-L-methionine-dependent methyltransferases"/>
    <property type="match status" value="1"/>
</dbReference>
<dbReference type="Pfam" id="PF06325">
    <property type="entry name" value="PrmA"/>
    <property type="match status" value="1"/>
</dbReference>
<dbReference type="KEGG" id="fil:BN1229_v1_0031"/>
<name>A0A0D6J9E1_9HYPH</name>
<dbReference type="Pfam" id="PF17286">
    <property type="entry name" value="PRMT5_C"/>
    <property type="match status" value="1"/>
</dbReference>
<reference evidence="3" key="1">
    <citation type="submission" date="2015-02" db="EMBL/GenBank/DDBJ databases">
        <authorList>
            <person name="Chooi Y.-H."/>
        </authorList>
    </citation>
    <scope>NUCLEOTIDE SEQUENCE [LARGE SCALE GENOMIC DNA]</scope>
    <source>
        <strain evidence="3">strain Y</strain>
    </source>
</reference>
<dbReference type="OrthoDB" id="5383291at2"/>
<dbReference type="InterPro" id="IPR029063">
    <property type="entry name" value="SAM-dependent_MTases_sf"/>
</dbReference>
<dbReference type="PANTHER" id="PTHR11006">
    <property type="entry name" value="PROTEIN ARGININE N-METHYLTRANSFERASE"/>
    <property type="match status" value="1"/>
</dbReference>
<organism evidence="2 3">
    <name type="scientific">Candidatus Filomicrobium marinum</name>
    <dbReference type="NCBI Taxonomy" id="1608628"/>
    <lineage>
        <taxon>Bacteria</taxon>
        <taxon>Pseudomonadati</taxon>
        <taxon>Pseudomonadota</taxon>
        <taxon>Alphaproteobacteria</taxon>
        <taxon>Hyphomicrobiales</taxon>
        <taxon>Hyphomicrobiaceae</taxon>
        <taxon>Filomicrobium</taxon>
    </lineage>
</organism>
<dbReference type="AlphaFoldDB" id="A0A0D6J9E1"/>
<dbReference type="InterPro" id="IPR035248">
    <property type="entry name" value="PRMT5_C"/>
</dbReference>
<dbReference type="KEGG" id="fiy:BN1229_v1_0032"/>
<dbReference type="CDD" id="cd02440">
    <property type="entry name" value="AdoMet_MTases"/>
    <property type="match status" value="1"/>
</dbReference>
<evidence type="ECO:0000313" key="3">
    <source>
        <dbReference type="Proteomes" id="UP000033187"/>
    </source>
</evidence>
<dbReference type="EMBL" id="LN829119">
    <property type="protein sequence ID" value="CPR14704.1"/>
    <property type="molecule type" value="Genomic_DNA"/>
</dbReference>
<keyword evidence="3" id="KW-1185">Reference proteome</keyword>
<evidence type="ECO:0000313" key="2">
    <source>
        <dbReference type="EMBL" id="CPR14704.1"/>
    </source>
</evidence>
<dbReference type="InterPro" id="IPR025799">
    <property type="entry name" value="Arg_MeTrfase"/>
</dbReference>
<dbReference type="PROSITE" id="PS51678">
    <property type="entry name" value="SAM_MT_PRMT"/>
    <property type="match status" value="1"/>
</dbReference>
<dbReference type="RefSeq" id="WP_046475195.1">
    <property type="nucleotide sequence ID" value="NZ_LN829118.1"/>
</dbReference>
<proteinExistence type="predicted"/>
<dbReference type="Gene3D" id="2.70.160.11">
    <property type="entry name" value="Hnrnp arginine n-methyltransferase1"/>
    <property type="match status" value="1"/>
</dbReference>